<feature type="chain" id="PRO_5013546743" description="Transporter" evidence="2">
    <location>
        <begin position="26"/>
        <end position="279"/>
    </location>
</feature>
<evidence type="ECO:0000313" key="4">
    <source>
        <dbReference type="Proteomes" id="UP000230002"/>
    </source>
</evidence>
<feature type="compositionally biased region" description="Acidic residues" evidence="1">
    <location>
        <begin position="149"/>
        <end position="164"/>
    </location>
</feature>
<feature type="signal peptide" evidence="2">
    <location>
        <begin position="1"/>
        <end position="25"/>
    </location>
</feature>
<dbReference type="OrthoDB" id="3184250at2759"/>
<name>A0A2G8S7T3_9APHY</name>
<feature type="region of interest" description="Disordered" evidence="1">
    <location>
        <begin position="88"/>
        <end position="279"/>
    </location>
</feature>
<dbReference type="Proteomes" id="UP000230002">
    <property type="component" value="Unassembled WGS sequence"/>
</dbReference>
<keyword evidence="2" id="KW-0732">Signal</keyword>
<evidence type="ECO:0000256" key="2">
    <source>
        <dbReference type="SAM" id="SignalP"/>
    </source>
</evidence>
<feature type="compositionally biased region" description="Low complexity" evidence="1">
    <location>
        <begin position="215"/>
        <end position="226"/>
    </location>
</feature>
<accession>A0A2G8S7T3</accession>
<protein>
    <recommendedName>
        <fullName evidence="5">Transporter</fullName>
    </recommendedName>
</protein>
<proteinExistence type="predicted"/>
<sequence length="279" mass="30393">MSADVLSKHLILPLISMSHLAFSSADPLSTTSEADLEKSVDKVGRTARRTLDTHVRNALSRPLLATTLRRITAMFNFVPDLPRIVAASETPDLTPPSPPAPSRAPPASKPPLSWRLSPSPPTNQAGPIRETHSQTKGTCQETKRTQLPQDDDSVTEEEPEEEEYAAMSAKTKAPTGDHPRANTRDSSPARSVPSKRVTPDQSPPPKSRDRTSARQSPQPQPQSSSPLPAPKKVKRGKAADSLSDEEDSEEERKRHLARLKGSGPNRGAKQPLKRGGRRF</sequence>
<dbReference type="AlphaFoldDB" id="A0A2G8S7T3"/>
<evidence type="ECO:0008006" key="5">
    <source>
        <dbReference type="Google" id="ProtNLM"/>
    </source>
</evidence>
<reference evidence="3 4" key="1">
    <citation type="journal article" date="2015" name="Sci. Rep.">
        <title>Chromosome-level genome map provides insights into diverse defense mechanisms in the medicinal fungus Ganoderma sinense.</title>
        <authorList>
            <person name="Zhu Y."/>
            <person name="Xu J."/>
            <person name="Sun C."/>
            <person name="Zhou S."/>
            <person name="Xu H."/>
            <person name="Nelson D.R."/>
            <person name="Qian J."/>
            <person name="Song J."/>
            <person name="Luo H."/>
            <person name="Xiang L."/>
            <person name="Li Y."/>
            <person name="Xu Z."/>
            <person name="Ji A."/>
            <person name="Wang L."/>
            <person name="Lu S."/>
            <person name="Hayward A."/>
            <person name="Sun W."/>
            <person name="Li X."/>
            <person name="Schwartz D.C."/>
            <person name="Wang Y."/>
            <person name="Chen S."/>
        </authorList>
    </citation>
    <scope>NUCLEOTIDE SEQUENCE [LARGE SCALE GENOMIC DNA]</scope>
    <source>
        <strain evidence="3 4">ZZ0214-1</strain>
    </source>
</reference>
<organism evidence="3 4">
    <name type="scientific">Ganoderma sinense ZZ0214-1</name>
    <dbReference type="NCBI Taxonomy" id="1077348"/>
    <lineage>
        <taxon>Eukaryota</taxon>
        <taxon>Fungi</taxon>
        <taxon>Dikarya</taxon>
        <taxon>Basidiomycota</taxon>
        <taxon>Agaricomycotina</taxon>
        <taxon>Agaricomycetes</taxon>
        <taxon>Polyporales</taxon>
        <taxon>Polyporaceae</taxon>
        <taxon>Ganoderma</taxon>
    </lineage>
</organism>
<feature type="compositionally biased region" description="Polar residues" evidence="1">
    <location>
        <begin position="134"/>
        <end position="148"/>
    </location>
</feature>
<evidence type="ECO:0000313" key="3">
    <source>
        <dbReference type="EMBL" id="PIL29787.1"/>
    </source>
</evidence>
<keyword evidence="4" id="KW-1185">Reference proteome</keyword>
<comment type="caution">
    <text evidence="3">The sequence shown here is derived from an EMBL/GenBank/DDBJ whole genome shotgun (WGS) entry which is preliminary data.</text>
</comment>
<evidence type="ECO:0000256" key="1">
    <source>
        <dbReference type="SAM" id="MobiDB-lite"/>
    </source>
</evidence>
<dbReference type="EMBL" id="AYKW01000018">
    <property type="protein sequence ID" value="PIL29787.1"/>
    <property type="molecule type" value="Genomic_DNA"/>
</dbReference>
<gene>
    <name evidence="3" type="ORF">GSI_07993</name>
</gene>
<feature type="compositionally biased region" description="Pro residues" evidence="1">
    <location>
        <begin position="93"/>
        <end position="109"/>
    </location>
</feature>